<comment type="caution">
    <text evidence="1">The sequence shown here is derived from an EMBL/GenBank/DDBJ whole genome shotgun (WGS) entry which is preliminary data.</text>
</comment>
<dbReference type="AlphaFoldDB" id="X1IXU4"/>
<evidence type="ECO:0000313" key="1">
    <source>
        <dbReference type="EMBL" id="GAH86522.1"/>
    </source>
</evidence>
<protein>
    <submittedName>
        <fullName evidence="1">Uncharacterized protein</fullName>
    </submittedName>
</protein>
<gene>
    <name evidence="1" type="ORF">S03H2_56248</name>
</gene>
<organism evidence="1">
    <name type="scientific">marine sediment metagenome</name>
    <dbReference type="NCBI Taxonomy" id="412755"/>
    <lineage>
        <taxon>unclassified sequences</taxon>
        <taxon>metagenomes</taxon>
        <taxon>ecological metagenomes</taxon>
    </lineage>
</organism>
<sequence>MPISPDAKRITDKVYTIYGSDSGHLFGLLPIERQSVEMIIQATIEIFMNEQQKVR</sequence>
<dbReference type="EMBL" id="BARU01035969">
    <property type="protein sequence ID" value="GAH86522.1"/>
    <property type="molecule type" value="Genomic_DNA"/>
</dbReference>
<accession>X1IXU4</accession>
<reference evidence="1" key="1">
    <citation type="journal article" date="2014" name="Front. Microbiol.">
        <title>High frequency of phylogenetically diverse reductive dehalogenase-homologous genes in deep subseafloor sedimentary metagenomes.</title>
        <authorList>
            <person name="Kawai M."/>
            <person name="Futagami T."/>
            <person name="Toyoda A."/>
            <person name="Takaki Y."/>
            <person name="Nishi S."/>
            <person name="Hori S."/>
            <person name="Arai W."/>
            <person name="Tsubouchi T."/>
            <person name="Morono Y."/>
            <person name="Uchiyama I."/>
            <person name="Ito T."/>
            <person name="Fujiyama A."/>
            <person name="Inagaki F."/>
            <person name="Takami H."/>
        </authorList>
    </citation>
    <scope>NUCLEOTIDE SEQUENCE</scope>
    <source>
        <strain evidence="1">Expedition CK06-06</strain>
    </source>
</reference>
<name>X1IXU4_9ZZZZ</name>
<proteinExistence type="predicted"/>